<dbReference type="GO" id="GO:0000162">
    <property type="term" value="P:L-tryptophan biosynthetic process"/>
    <property type="evidence" value="ECO:0007669"/>
    <property type="project" value="TreeGrafter"/>
</dbReference>
<dbReference type="GO" id="GO:0005737">
    <property type="term" value="C:cytoplasm"/>
    <property type="evidence" value="ECO:0007669"/>
    <property type="project" value="TreeGrafter"/>
</dbReference>
<name>A0A9P8ZYF2_9PEZI</name>
<comment type="similarity">
    <text evidence="3">In the C-terminal section; belongs to the anthranilate synthase component I family.</text>
</comment>
<dbReference type="GO" id="GO:0046656">
    <property type="term" value="P:folic acid biosynthetic process"/>
    <property type="evidence" value="ECO:0007669"/>
    <property type="project" value="UniProtKB-KW"/>
</dbReference>
<dbReference type="InterPro" id="IPR005801">
    <property type="entry name" value="ADC_synthase"/>
</dbReference>
<evidence type="ECO:0000313" key="15">
    <source>
        <dbReference type="Proteomes" id="UP000758603"/>
    </source>
</evidence>
<keyword evidence="6" id="KW-0289">Folate biosynthesis</keyword>
<dbReference type="EMBL" id="JAGPXC010000003">
    <property type="protein sequence ID" value="KAH6654953.1"/>
    <property type="molecule type" value="Genomic_DNA"/>
</dbReference>
<dbReference type="Pfam" id="PF00425">
    <property type="entry name" value="Chorismate_bind"/>
    <property type="match status" value="1"/>
</dbReference>
<evidence type="ECO:0000256" key="4">
    <source>
        <dbReference type="ARBA" id="ARBA00013139"/>
    </source>
</evidence>
<dbReference type="CDD" id="cd01743">
    <property type="entry name" value="GATase1_Anthranilate_Synthase"/>
    <property type="match status" value="1"/>
</dbReference>
<keyword evidence="7" id="KW-0315">Glutamine amidotransferase</keyword>
<dbReference type="PROSITE" id="PS51273">
    <property type="entry name" value="GATASE_TYPE_1"/>
    <property type="match status" value="1"/>
</dbReference>
<dbReference type="InterPro" id="IPR006221">
    <property type="entry name" value="TrpG/PapA_dom"/>
</dbReference>
<evidence type="ECO:0000259" key="13">
    <source>
        <dbReference type="Pfam" id="PF04715"/>
    </source>
</evidence>
<evidence type="ECO:0000256" key="3">
    <source>
        <dbReference type="ARBA" id="ARBA00005970"/>
    </source>
</evidence>
<dbReference type="GO" id="GO:0008153">
    <property type="term" value="P:4-aminobenzoate biosynthetic process"/>
    <property type="evidence" value="ECO:0007669"/>
    <property type="project" value="TreeGrafter"/>
</dbReference>
<evidence type="ECO:0000256" key="5">
    <source>
        <dbReference type="ARBA" id="ARBA00022679"/>
    </source>
</evidence>
<feature type="domain" description="Chorismate-utilising enzyme C-terminal" evidence="12">
    <location>
        <begin position="529"/>
        <end position="820"/>
    </location>
</feature>
<dbReference type="InterPro" id="IPR017926">
    <property type="entry name" value="GATASE"/>
</dbReference>
<organism evidence="14 15">
    <name type="scientific">Truncatella angustata</name>
    <dbReference type="NCBI Taxonomy" id="152316"/>
    <lineage>
        <taxon>Eukaryota</taxon>
        <taxon>Fungi</taxon>
        <taxon>Dikarya</taxon>
        <taxon>Ascomycota</taxon>
        <taxon>Pezizomycotina</taxon>
        <taxon>Sordariomycetes</taxon>
        <taxon>Xylariomycetidae</taxon>
        <taxon>Amphisphaeriales</taxon>
        <taxon>Sporocadaceae</taxon>
        <taxon>Truncatella</taxon>
    </lineage>
</organism>
<dbReference type="InterPro" id="IPR010117">
    <property type="entry name" value="PabB_fungal"/>
</dbReference>
<evidence type="ECO:0000259" key="12">
    <source>
        <dbReference type="Pfam" id="PF00425"/>
    </source>
</evidence>
<comment type="caution">
    <text evidence="14">The sequence shown here is derived from an EMBL/GenBank/DDBJ whole genome shotgun (WGS) entry which is preliminary data.</text>
</comment>
<evidence type="ECO:0000256" key="1">
    <source>
        <dbReference type="ARBA" id="ARBA00001000"/>
    </source>
</evidence>
<dbReference type="PANTHER" id="PTHR11236">
    <property type="entry name" value="AMINOBENZOATE/ANTHRANILATE SYNTHASE"/>
    <property type="match status" value="1"/>
</dbReference>
<comment type="pathway">
    <text evidence="2">Cofactor biosynthesis; tetrahydrofolate biosynthesis; 4-aminobenzoate from chorismate: step 1/2.</text>
</comment>
<keyword evidence="15" id="KW-1185">Reference proteome</keyword>
<dbReference type="InterPro" id="IPR029062">
    <property type="entry name" value="Class_I_gatase-like"/>
</dbReference>
<sequence>MARTRILFLDAYDSFSNNVVSLLTTLLGADVDILHIDSPRFDPKSTNFQDDLRRELQYYDAVVCGPGPGAPTNDADVGLIKHIWELEDEHLLPVLGICLGFQSLAVSCGAEIRKIPGGGLHGMIRPIDFSDKTAPGDGSIFAGVQPFKATLYHSLCADIGQDFISETDWPASKWVSNPGLSDIVPLAWVEERRENTTERILMGMKHATKPFWGLQYHPESVCSESSGHAIISNWFKRGLVWNQERGRTTKSRPQGSVPGSRAPSLLQQSATSAAVRQADLSTVSEMEAHGIGLQYTSKSISLPSHVEVPDIVELLQSNAQQHIVLDSASAHANRIGLDVRGRYSIIALGVEDSLRLEYHVGDRHLIARPPPLSASGRRGCESIQLKEGETVWHLLSNFMSQRRLSISDTESPFLGGFMGYISYELGLECIDVRAGGSRKHHRPDLCFAWVTRSIIVDHLEGTLRLQNLHPSDEVGTEWADSVATTLQASSLWTDGLRVNHNKLKSTSHFTPPITPTGVASPPIIVTPNPEQYESKVRTCQDYIAAGDSYELCLTDQTTITRHPAYASGADAVTTDGWAPSSATKTPSSWHVYRTLRTRQPAPFGSYVRLGGATLISSSPERFLEYGRDGLCSMRPMKGTVRKSPACSTLAEAEQILHIPKEEAENLMIVDLVRHDLHAVCGPGGVGVPQLMKVEEYASVFQMISVVEGRLPPGGDYSGMDVLAASLPPGSMTGAPKKRSCEILQEIEEHQERSLYSGVVGYMDVTGKGDWSVTIRSMFRWDDETVRHEDGSETEVWRIGAGGAVTALSTAEGEREEMFTKLKGPLGIFEERT</sequence>
<dbReference type="NCBIfam" id="TIGR01823">
    <property type="entry name" value="PabB-fungal"/>
    <property type="match status" value="1"/>
</dbReference>
<dbReference type="Gene3D" id="3.40.50.880">
    <property type="match status" value="1"/>
</dbReference>
<dbReference type="Pfam" id="PF04715">
    <property type="entry name" value="Anth_synt_I_N"/>
    <property type="match status" value="1"/>
</dbReference>
<dbReference type="OrthoDB" id="64220at2759"/>
<evidence type="ECO:0000313" key="14">
    <source>
        <dbReference type="EMBL" id="KAH6654953.1"/>
    </source>
</evidence>
<dbReference type="GeneID" id="70131257"/>
<evidence type="ECO:0000256" key="7">
    <source>
        <dbReference type="ARBA" id="ARBA00022962"/>
    </source>
</evidence>
<dbReference type="Pfam" id="PF00117">
    <property type="entry name" value="GATase"/>
    <property type="match status" value="1"/>
</dbReference>
<comment type="catalytic activity">
    <reaction evidence="1">
        <text>chorismate + L-glutamine = 4-amino-4-deoxychorismate + L-glutamate</text>
        <dbReference type="Rhea" id="RHEA:11672"/>
        <dbReference type="ChEBI" id="CHEBI:29748"/>
        <dbReference type="ChEBI" id="CHEBI:29985"/>
        <dbReference type="ChEBI" id="CHEBI:58359"/>
        <dbReference type="ChEBI" id="CHEBI:58406"/>
        <dbReference type="EC" id="2.6.1.85"/>
    </reaction>
</comment>
<dbReference type="InterPro" id="IPR006805">
    <property type="entry name" value="Anth_synth_I_N"/>
</dbReference>
<dbReference type="AlphaFoldDB" id="A0A9P8ZYF2"/>
<evidence type="ECO:0000256" key="9">
    <source>
        <dbReference type="ARBA" id="ARBA00031904"/>
    </source>
</evidence>
<accession>A0A9P8ZYF2</accession>
<reference evidence="14" key="1">
    <citation type="journal article" date="2021" name="Nat. Commun.">
        <title>Genetic determinants of endophytism in the Arabidopsis root mycobiome.</title>
        <authorList>
            <person name="Mesny F."/>
            <person name="Miyauchi S."/>
            <person name="Thiergart T."/>
            <person name="Pickel B."/>
            <person name="Atanasova L."/>
            <person name="Karlsson M."/>
            <person name="Huettel B."/>
            <person name="Barry K.W."/>
            <person name="Haridas S."/>
            <person name="Chen C."/>
            <person name="Bauer D."/>
            <person name="Andreopoulos W."/>
            <person name="Pangilinan J."/>
            <person name="LaButti K."/>
            <person name="Riley R."/>
            <person name="Lipzen A."/>
            <person name="Clum A."/>
            <person name="Drula E."/>
            <person name="Henrissat B."/>
            <person name="Kohler A."/>
            <person name="Grigoriev I.V."/>
            <person name="Martin F.M."/>
            <person name="Hacquard S."/>
        </authorList>
    </citation>
    <scope>NUCLEOTIDE SEQUENCE</scope>
    <source>
        <strain evidence="14">MPI-SDFR-AT-0073</strain>
    </source>
</reference>
<protein>
    <recommendedName>
        <fullName evidence="4">aminodeoxychorismate synthase</fullName>
        <ecNumber evidence="4">2.6.1.85</ecNumber>
    </recommendedName>
    <alternativeName>
        <fullName evidence="8">Para-aminobenzoate synthase</fullName>
    </alternativeName>
    <alternativeName>
        <fullName evidence="9">p-aminobenzoic acid synthase</fullName>
    </alternativeName>
</protein>
<dbReference type="Gene3D" id="3.60.120.10">
    <property type="entry name" value="Anthranilate synthase"/>
    <property type="match status" value="1"/>
</dbReference>
<dbReference type="SUPFAM" id="SSF56322">
    <property type="entry name" value="ADC synthase"/>
    <property type="match status" value="1"/>
</dbReference>
<dbReference type="EC" id="2.6.1.85" evidence="4"/>
<keyword evidence="5" id="KW-0808">Transferase</keyword>
<feature type="domain" description="Anthranilate synthase component I N-terminal" evidence="13">
    <location>
        <begin position="315"/>
        <end position="464"/>
    </location>
</feature>
<dbReference type="PRINTS" id="PR00099">
    <property type="entry name" value="CPSGATASE"/>
</dbReference>
<dbReference type="SUPFAM" id="SSF52317">
    <property type="entry name" value="Class I glutamine amidotransferase-like"/>
    <property type="match status" value="1"/>
</dbReference>
<evidence type="ECO:0000256" key="10">
    <source>
        <dbReference type="SAM" id="MobiDB-lite"/>
    </source>
</evidence>
<evidence type="ECO:0000259" key="11">
    <source>
        <dbReference type="Pfam" id="PF00117"/>
    </source>
</evidence>
<dbReference type="RefSeq" id="XP_045959218.1">
    <property type="nucleotide sequence ID" value="XM_046102365.1"/>
</dbReference>
<dbReference type="PANTHER" id="PTHR11236:SF18">
    <property type="entry name" value="AMINODEOXYCHORISMATE SYNTHASE"/>
    <property type="match status" value="1"/>
</dbReference>
<proteinExistence type="inferred from homology"/>
<feature type="domain" description="Glutamine amidotransferase" evidence="11">
    <location>
        <begin position="8"/>
        <end position="235"/>
    </location>
</feature>
<dbReference type="PRINTS" id="PR00095">
    <property type="entry name" value="ANTSNTHASEI"/>
</dbReference>
<dbReference type="InterPro" id="IPR015890">
    <property type="entry name" value="Chorismate_C"/>
</dbReference>
<feature type="region of interest" description="Disordered" evidence="10">
    <location>
        <begin position="246"/>
        <end position="266"/>
    </location>
</feature>
<dbReference type="InterPro" id="IPR019999">
    <property type="entry name" value="Anth_synth_I-like"/>
</dbReference>
<dbReference type="GO" id="GO:0046820">
    <property type="term" value="F:4-amino-4-deoxychorismate synthase activity"/>
    <property type="evidence" value="ECO:0007669"/>
    <property type="project" value="UniProtKB-EC"/>
</dbReference>
<gene>
    <name evidence="14" type="ORF">BKA67DRAFT_559066</name>
</gene>
<evidence type="ECO:0000256" key="6">
    <source>
        <dbReference type="ARBA" id="ARBA00022909"/>
    </source>
</evidence>
<dbReference type="Proteomes" id="UP000758603">
    <property type="component" value="Unassembled WGS sequence"/>
</dbReference>
<evidence type="ECO:0000256" key="8">
    <source>
        <dbReference type="ARBA" id="ARBA00031329"/>
    </source>
</evidence>
<evidence type="ECO:0000256" key="2">
    <source>
        <dbReference type="ARBA" id="ARBA00005009"/>
    </source>
</evidence>